<name>A0A0A8ZSL7_ARUDO</name>
<evidence type="ECO:0000313" key="2">
    <source>
        <dbReference type="EMBL" id="JAD42409.1"/>
    </source>
</evidence>
<evidence type="ECO:0000256" key="1">
    <source>
        <dbReference type="SAM" id="MobiDB-lite"/>
    </source>
</evidence>
<organism evidence="2">
    <name type="scientific">Arundo donax</name>
    <name type="common">Giant reed</name>
    <name type="synonym">Donax arundinaceus</name>
    <dbReference type="NCBI Taxonomy" id="35708"/>
    <lineage>
        <taxon>Eukaryota</taxon>
        <taxon>Viridiplantae</taxon>
        <taxon>Streptophyta</taxon>
        <taxon>Embryophyta</taxon>
        <taxon>Tracheophyta</taxon>
        <taxon>Spermatophyta</taxon>
        <taxon>Magnoliopsida</taxon>
        <taxon>Liliopsida</taxon>
        <taxon>Poales</taxon>
        <taxon>Poaceae</taxon>
        <taxon>PACMAD clade</taxon>
        <taxon>Arundinoideae</taxon>
        <taxon>Arundineae</taxon>
        <taxon>Arundo</taxon>
    </lineage>
</organism>
<accession>A0A0A8ZSL7</accession>
<proteinExistence type="predicted"/>
<feature type="region of interest" description="Disordered" evidence="1">
    <location>
        <begin position="1"/>
        <end position="42"/>
    </location>
</feature>
<protein>
    <submittedName>
        <fullName evidence="2">Uncharacterized protein</fullName>
    </submittedName>
</protein>
<dbReference type="EMBL" id="GBRH01255486">
    <property type="protein sequence ID" value="JAD42409.1"/>
    <property type="molecule type" value="Transcribed_RNA"/>
</dbReference>
<feature type="compositionally biased region" description="Basic residues" evidence="1">
    <location>
        <begin position="11"/>
        <end position="28"/>
    </location>
</feature>
<reference evidence="2" key="1">
    <citation type="submission" date="2014-09" db="EMBL/GenBank/DDBJ databases">
        <authorList>
            <person name="Magalhaes I.L.F."/>
            <person name="Oliveira U."/>
            <person name="Santos F.R."/>
            <person name="Vidigal T.H.D.A."/>
            <person name="Brescovit A.D."/>
            <person name="Santos A.J."/>
        </authorList>
    </citation>
    <scope>NUCLEOTIDE SEQUENCE</scope>
    <source>
        <tissue evidence="2">Shoot tissue taken approximately 20 cm above the soil surface</tissue>
    </source>
</reference>
<sequence length="42" mass="4493">MPHAAGEPTKRGRTSRRLPGHTRTHVRHGVAAAATLTNGEVH</sequence>
<dbReference type="AlphaFoldDB" id="A0A0A8ZSL7"/>
<reference evidence="2" key="2">
    <citation type="journal article" date="2015" name="Data Brief">
        <title>Shoot transcriptome of the giant reed, Arundo donax.</title>
        <authorList>
            <person name="Barrero R.A."/>
            <person name="Guerrero F.D."/>
            <person name="Moolhuijzen P."/>
            <person name="Goolsby J.A."/>
            <person name="Tidwell J."/>
            <person name="Bellgard S.E."/>
            <person name="Bellgard M.I."/>
        </authorList>
    </citation>
    <scope>NUCLEOTIDE SEQUENCE</scope>
    <source>
        <tissue evidence="2">Shoot tissue taken approximately 20 cm above the soil surface</tissue>
    </source>
</reference>